<dbReference type="EMBL" id="HBGJ01039064">
    <property type="protein sequence ID" value="CAD9266178.1"/>
    <property type="molecule type" value="Transcribed_RNA"/>
</dbReference>
<evidence type="ECO:0008006" key="7">
    <source>
        <dbReference type="Google" id="ProtNLM"/>
    </source>
</evidence>
<feature type="transmembrane region" description="Helical" evidence="1">
    <location>
        <begin position="325"/>
        <end position="345"/>
    </location>
</feature>
<dbReference type="EMBL" id="HBGJ01039060">
    <property type="protein sequence ID" value="CAD9266174.1"/>
    <property type="molecule type" value="Transcribed_RNA"/>
</dbReference>
<sequence>MPFAQAQRDRLECDALCYGAMMSARSGLSLVGSALLGRLSDRLGRKACLWLALGARVFSIAVFGATDSILMMWVGMVPTALLNQQYEVLKALLADFAAGEGAGAAERGGKQGMLGMAAGLGFMGMALGTFIPSQQAAAAIALVFLALSGVVIFVLPGGQRIQKGPAGGAGGEAAGAKGPPGGSSSWFSMFNLPSARTPGAYVIFSLRVLMGFAFHVFISIWNPTLKKRFDFGPQEHAKLMGFIGLSYALSQGLLSKPILKYGSIRTVVDDGKKTESKAAVADSEDEGADAAAKPAIIEDPTPILLGCCLVLGAGRVLSVKTTSMVVVYLTMSTIVISLGVFNSAISSAATLVAPPEEAGGFFGILSSVESTCGIAGPAFGGLIHRIGGDTGALATVVTLYAICVGIVVFGWRRFIAVRAAPKEKAD</sequence>
<keyword evidence="1" id="KW-0812">Transmembrane</keyword>
<dbReference type="SUPFAM" id="SSF103473">
    <property type="entry name" value="MFS general substrate transporter"/>
    <property type="match status" value="1"/>
</dbReference>
<name>A0A6U4JWA0_9STRA</name>
<dbReference type="PANTHER" id="PTHR24002">
    <property type="entry name" value="SOLUTE CARRIER FAMILY 22 MEMBER 18"/>
    <property type="match status" value="1"/>
</dbReference>
<feature type="transmembrane region" description="Helical" evidence="1">
    <location>
        <begin position="136"/>
        <end position="155"/>
    </location>
</feature>
<reference evidence="2" key="1">
    <citation type="submission" date="2021-01" db="EMBL/GenBank/DDBJ databases">
        <authorList>
            <person name="Corre E."/>
            <person name="Pelletier E."/>
            <person name="Niang G."/>
            <person name="Scheremetjew M."/>
            <person name="Finn R."/>
            <person name="Kale V."/>
            <person name="Holt S."/>
            <person name="Cochrane G."/>
            <person name="Meng A."/>
            <person name="Brown T."/>
            <person name="Cohen L."/>
        </authorList>
    </citation>
    <scope>NUCLEOTIDE SEQUENCE</scope>
    <source>
        <strain evidence="2">CCMP2877</strain>
    </source>
</reference>
<protein>
    <recommendedName>
        <fullName evidence="7">Major facilitator superfamily (MFS) profile domain-containing protein</fullName>
    </recommendedName>
</protein>
<proteinExistence type="predicted"/>
<evidence type="ECO:0000256" key="1">
    <source>
        <dbReference type="SAM" id="Phobius"/>
    </source>
</evidence>
<feature type="transmembrane region" description="Helical" evidence="1">
    <location>
        <begin position="48"/>
        <end position="74"/>
    </location>
</feature>
<dbReference type="GO" id="GO:0005635">
    <property type="term" value="C:nuclear envelope"/>
    <property type="evidence" value="ECO:0007669"/>
    <property type="project" value="TreeGrafter"/>
</dbReference>
<gene>
    <name evidence="2" type="ORF">PPAR1163_LOCUS24598</name>
    <name evidence="3" type="ORF">PPAR1163_LOCUS24599</name>
    <name evidence="4" type="ORF">PPAR1163_LOCUS24600</name>
    <name evidence="5" type="ORF">PPAR1163_LOCUS24601</name>
    <name evidence="6" type="ORF">PPAR1163_LOCUS24602</name>
</gene>
<dbReference type="EMBL" id="HBGJ01039063">
    <property type="protein sequence ID" value="CAD9266177.1"/>
    <property type="molecule type" value="Transcribed_RNA"/>
</dbReference>
<dbReference type="PANTHER" id="PTHR24002:SF3">
    <property type="entry name" value="SOLUTE CARRIER FAMILY 22 MEMBER 18"/>
    <property type="match status" value="1"/>
</dbReference>
<dbReference type="EMBL" id="HBGJ01039061">
    <property type="protein sequence ID" value="CAD9266175.1"/>
    <property type="molecule type" value="Transcribed_RNA"/>
</dbReference>
<dbReference type="Pfam" id="PF07690">
    <property type="entry name" value="MFS_1"/>
    <property type="match status" value="1"/>
</dbReference>
<accession>A0A6U4JWA0</accession>
<feature type="transmembrane region" description="Helical" evidence="1">
    <location>
        <begin position="113"/>
        <end position="131"/>
    </location>
</feature>
<evidence type="ECO:0000313" key="4">
    <source>
        <dbReference type="EMBL" id="CAD9266176.1"/>
    </source>
</evidence>
<organism evidence="2">
    <name type="scientific">Phaeomonas parva</name>
    <dbReference type="NCBI Taxonomy" id="124430"/>
    <lineage>
        <taxon>Eukaryota</taxon>
        <taxon>Sar</taxon>
        <taxon>Stramenopiles</taxon>
        <taxon>Ochrophyta</taxon>
        <taxon>Pinguiophyceae</taxon>
        <taxon>Pinguiochrysidales</taxon>
        <taxon>Pinguiochrysidaceae</taxon>
        <taxon>Phaeomonas</taxon>
    </lineage>
</organism>
<evidence type="ECO:0000313" key="3">
    <source>
        <dbReference type="EMBL" id="CAD9266175.1"/>
    </source>
</evidence>
<dbReference type="InterPro" id="IPR036259">
    <property type="entry name" value="MFS_trans_sf"/>
</dbReference>
<dbReference type="InterPro" id="IPR011701">
    <property type="entry name" value="MFS"/>
</dbReference>
<evidence type="ECO:0000313" key="6">
    <source>
        <dbReference type="EMBL" id="CAD9266178.1"/>
    </source>
</evidence>
<keyword evidence="1" id="KW-1133">Transmembrane helix</keyword>
<feature type="transmembrane region" description="Helical" evidence="1">
    <location>
        <begin position="199"/>
        <end position="221"/>
    </location>
</feature>
<keyword evidence="1" id="KW-0472">Membrane</keyword>
<dbReference type="EMBL" id="HBGJ01039062">
    <property type="protein sequence ID" value="CAD9266176.1"/>
    <property type="molecule type" value="Transcribed_RNA"/>
</dbReference>
<dbReference type="GO" id="GO:0022857">
    <property type="term" value="F:transmembrane transporter activity"/>
    <property type="evidence" value="ECO:0007669"/>
    <property type="project" value="InterPro"/>
</dbReference>
<dbReference type="AlphaFoldDB" id="A0A6U4JWA0"/>
<evidence type="ECO:0000313" key="5">
    <source>
        <dbReference type="EMBL" id="CAD9266177.1"/>
    </source>
</evidence>
<dbReference type="Gene3D" id="1.20.1250.20">
    <property type="entry name" value="MFS general substrate transporter like domains"/>
    <property type="match status" value="1"/>
</dbReference>
<feature type="transmembrane region" description="Helical" evidence="1">
    <location>
        <begin position="392"/>
        <end position="411"/>
    </location>
</feature>
<evidence type="ECO:0000313" key="2">
    <source>
        <dbReference type="EMBL" id="CAD9266174.1"/>
    </source>
</evidence>